<keyword evidence="3" id="KW-1185">Reference proteome</keyword>
<organism evidence="2 3">
    <name type="scientific">Hibiscus sabdariffa</name>
    <name type="common">roselle</name>
    <dbReference type="NCBI Taxonomy" id="183260"/>
    <lineage>
        <taxon>Eukaryota</taxon>
        <taxon>Viridiplantae</taxon>
        <taxon>Streptophyta</taxon>
        <taxon>Embryophyta</taxon>
        <taxon>Tracheophyta</taxon>
        <taxon>Spermatophyta</taxon>
        <taxon>Magnoliopsida</taxon>
        <taxon>eudicotyledons</taxon>
        <taxon>Gunneridae</taxon>
        <taxon>Pentapetalae</taxon>
        <taxon>rosids</taxon>
        <taxon>malvids</taxon>
        <taxon>Malvales</taxon>
        <taxon>Malvaceae</taxon>
        <taxon>Malvoideae</taxon>
        <taxon>Hibiscus</taxon>
    </lineage>
</organism>
<protein>
    <submittedName>
        <fullName evidence="2">Uncharacterized protein</fullName>
    </submittedName>
</protein>
<name>A0ABR2P934_9ROSI</name>
<feature type="region of interest" description="Disordered" evidence="1">
    <location>
        <begin position="129"/>
        <end position="162"/>
    </location>
</feature>
<proteinExistence type="predicted"/>
<dbReference type="EMBL" id="JBBPBN010000073">
    <property type="protein sequence ID" value="KAK8984940.1"/>
    <property type="molecule type" value="Genomic_DNA"/>
</dbReference>
<evidence type="ECO:0000313" key="3">
    <source>
        <dbReference type="Proteomes" id="UP001396334"/>
    </source>
</evidence>
<feature type="compositionally biased region" description="Basic and acidic residues" evidence="1">
    <location>
        <begin position="129"/>
        <end position="147"/>
    </location>
</feature>
<gene>
    <name evidence="2" type="ORF">V6N11_073090</name>
</gene>
<feature type="region of interest" description="Disordered" evidence="1">
    <location>
        <begin position="181"/>
        <end position="222"/>
    </location>
</feature>
<dbReference type="Proteomes" id="UP001396334">
    <property type="component" value="Unassembled WGS sequence"/>
</dbReference>
<sequence>MVPLKCFKPSYGAFLRDVGYRPVMWFAYVVPGEKLEDDTIIAWDDDSFRNMIEHYYESNDDVLKIDYESRVGTRVSGGPVDSVVGEASNVGVGETSNAGGSHELNDIESLFDVNLGDSKDAFEGDSKVAFEGKGKGKGKASFEENGKGEASFEGDTKGEAGFERDEGLGFIFRKKGADVDGETNKGNKGTKSADRDDEFERQQDSDRDDKSGRETDYIDSSDDGEVVCKKSMKLLYDTSDPIPYLQLGLIFESARQFKDALSKFVLTKDFILS</sequence>
<feature type="compositionally biased region" description="Basic and acidic residues" evidence="1">
    <location>
        <begin position="181"/>
        <end position="216"/>
    </location>
</feature>
<accession>A0ABR2P934</accession>
<evidence type="ECO:0000313" key="2">
    <source>
        <dbReference type="EMBL" id="KAK8984940.1"/>
    </source>
</evidence>
<evidence type="ECO:0000256" key="1">
    <source>
        <dbReference type="SAM" id="MobiDB-lite"/>
    </source>
</evidence>
<reference evidence="2 3" key="1">
    <citation type="journal article" date="2024" name="G3 (Bethesda)">
        <title>Genome assembly of Hibiscus sabdariffa L. provides insights into metabolisms of medicinal natural products.</title>
        <authorList>
            <person name="Kim T."/>
        </authorList>
    </citation>
    <scope>NUCLEOTIDE SEQUENCE [LARGE SCALE GENOMIC DNA]</scope>
    <source>
        <strain evidence="2">TK-2024</strain>
        <tissue evidence="2">Old leaves</tissue>
    </source>
</reference>
<comment type="caution">
    <text evidence="2">The sequence shown here is derived from an EMBL/GenBank/DDBJ whole genome shotgun (WGS) entry which is preliminary data.</text>
</comment>